<organism evidence="1 2">
    <name type="scientific">Aspergillus vadensis (strain CBS 113365 / IMI 142717 / IBT 24658)</name>
    <dbReference type="NCBI Taxonomy" id="1448311"/>
    <lineage>
        <taxon>Eukaryota</taxon>
        <taxon>Fungi</taxon>
        <taxon>Dikarya</taxon>
        <taxon>Ascomycota</taxon>
        <taxon>Pezizomycotina</taxon>
        <taxon>Eurotiomycetes</taxon>
        <taxon>Eurotiomycetidae</taxon>
        <taxon>Eurotiales</taxon>
        <taxon>Aspergillaceae</taxon>
        <taxon>Aspergillus</taxon>
        <taxon>Aspergillus subgen. Circumdati</taxon>
    </lineage>
</organism>
<dbReference type="RefSeq" id="XP_025562215.1">
    <property type="nucleotide sequence ID" value="XM_025712980.1"/>
</dbReference>
<accession>A0A319B931</accession>
<dbReference type="EMBL" id="KZ821626">
    <property type="protein sequence ID" value="PYH68421.1"/>
    <property type="molecule type" value="Genomic_DNA"/>
</dbReference>
<dbReference type="Proteomes" id="UP000248405">
    <property type="component" value="Unassembled WGS sequence"/>
</dbReference>
<keyword evidence="2" id="KW-1185">Reference proteome</keyword>
<gene>
    <name evidence="1" type="ORF">BO88DRAFT_57694</name>
</gene>
<protein>
    <submittedName>
        <fullName evidence="1">Uncharacterized protein</fullName>
    </submittedName>
</protein>
<name>A0A319B931_ASPVC</name>
<dbReference type="AlphaFoldDB" id="A0A319B931"/>
<evidence type="ECO:0000313" key="2">
    <source>
        <dbReference type="Proteomes" id="UP000248405"/>
    </source>
</evidence>
<evidence type="ECO:0000313" key="1">
    <source>
        <dbReference type="EMBL" id="PYH68421.1"/>
    </source>
</evidence>
<sequence length="60" mass="6663">MSSDCCCSRCRQNADGNGGHAWYLLALECPAEITASMDSAFQLTRPLDYHTLSEDHPRCN</sequence>
<dbReference type="GeneID" id="37217572"/>
<reference evidence="1" key="1">
    <citation type="submission" date="2016-12" db="EMBL/GenBank/DDBJ databases">
        <title>The genomes of Aspergillus section Nigri reveals drivers in fungal speciation.</title>
        <authorList>
            <consortium name="DOE Joint Genome Institute"/>
            <person name="Vesth T.C."/>
            <person name="Nybo J."/>
            <person name="Theobald S."/>
            <person name="Brandl J."/>
            <person name="Frisvad J.C."/>
            <person name="Nielsen K.F."/>
            <person name="Lyhne E.K."/>
            <person name="Kogle M.E."/>
            <person name="Kuo A."/>
            <person name="Riley R."/>
            <person name="Clum A."/>
            <person name="Nolan M."/>
            <person name="Lipzen A."/>
            <person name="Salamov A."/>
            <person name="Henrissat B."/>
            <person name="Wiebenga A."/>
            <person name="De Vries R.P."/>
            <person name="Grigoriev I.V."/>
            <person name="Mortensen U.H."/>
            <person name="Andersen M.R."/>
            <person name="Baker S.E."/>
        </authorList>
    </citation>
    <scope>NUCLEOTIDE SEQUENCE [LARGE SCALE GENOMIC DNA]</scope>
    <source>
        <strain evidence="1">CBS 113365</strain>
    </source>
</reference>
<proteinExistence type="predicted"/>